<evidence type="ECO:0008006" key="3">
    <source>
        <dbReference type="Google" id="ProtNLM"/>
    </source>
</evidence>
<protein>
    <recommendedName>
        <fullName evidence="3">Proteasome lid subunit RPN8/RPN11, contains Jab1/MPN metalloenzyme (JAMM) motif</fullName>
    </recommendedName>
</protein>
<keyword evidence="2" id="KW-1185">Reference proteome</keyword>
<dbReference type="Pfam" id="PF26422">
    <property type="entry name" value="Halo_JAB_MPN"/>
    <property type="match status" value="1"/>
</dbReference>
<dbReference type="Proteomes" id="UP000184357">
    <property type="component" value="Unassembled WGS sequence"/>
</dbReference>
<organism evidence="1 2">
    <name type="scientific">Halobaculum gomorrense</name>
    <dbReference type="NCBI Taxonomy" id="43928"/>
    <lineage>
        <taxon>Archaea</taxon>
        <taxon>Methanobacteriati</taxon>
        <taxon>Methanobacteriota</taxon>
        <taxon>Stenosarchaea group</taxon>
        <taxon>Halobacteria</taxon>
        <taxon>Halobacteriales</taxon>
        <taxon>Haloferacaceae</taxon>
        <taxon>Halobaculum</taxon>
    </lineage>
</organism>
<accession>A0A1M5TT14</accession>
<dbReference type="EMBL" id="FQWV01000008">
    <property type="protein sequence ID" value="SHH53543.1"/>
    <property type="molecule type" value="Genomic_DNA"/>
</dbReference>
<evidence type="ECO:0000313" key="2">
    <source>
        <dbReference type="Proteomes" id="UP000184357"/>
    </source>
</evidence>
<reference evidence="1 2" key="1">
    <citation type="submission" date="2016-11" db="EMBL/GenBank/DDBJ databases">
        <authorList>
            <person name="Jaros S."/>
            <person name="Januszkiewicz K."/>
            <person name="Wedrychowicz H."/>
        </authorList>
    </citation>
    <scope>NUCLEOTIDE SEQUENCE [LARGE SCALE GENOMIC DNA]</scope>
    <source>
        <strain evidence="1 2">DSM 9297</strain>
    </source>
</reference>
<dbReference type="InterPro" id="IPR058877">
    <property type="entry name" value="JAB/MPN_dom-containing"/>
</dbReference>
<evidence type="ECO:0000313" key="1">
    <source>
        <dbReference type="EMBL" id="SHH53543.1"/>
    </source>
</evidence>
<gene>
    <name evidence="1" type="ORF">SAMN05443636_2821</name>
</gene>
<name>A0A1M5TT14_9EURY</name>
<sequence>MDDAAQRAADGTSRADPAPVHITADLLSLLCERAADADPDEENVVLDATAAGDLIDAPGGLDPSTPVLTHFYFPGAGGSVSAVFGMDLGRPAGRARFLSHPRGDRRLTEEDDLAAVVLVAVPPFERGDVTAYDRRGRRRELVVVDAYPPEEGIDE</sequence>
<dbReference type="AlphaFoldDB" id="A0A1M5TT14"/>
<dbReference type="STRING" id="43928.SAMN05443636_2821"/>
<proteinExistence type="predicted"/>